<name>A0ABW9JAW8_9SPHI</name>
<dbReference type="Gene3D" id="1.20.1260.10">
    <property type="match status" value="1"/>
</dbReference>
<organism evidence="1 2">
    <name type="scientific">Pedobacter ureilyticus</name>
    <dbReference type="NCBI Taxonomy" id="1393051"/>
    <lineage>
        <taxon>Bacteria</taxon>
        <taxon>Pseudomonadati</taxon>
        <taxon>Bacteroidota</taxon>
        <taxon>Sphingobacteriia</taxon>
        <taxon>Sphingobacteriales</taxon>
        <taxon>Sphingobacteriaceae</taxon>
        <taxon>Pedobacter</taxon>
    </lineage>
</organism>
<dbReference type="InterPro" id="IPR009078">
    <property type="entry name" value="Ferritin-like_SF"/>
</dbReference>
<proteinExistence type="predicted"/>
<keyword evidence="2" id="KW-1185">Reference proteome</keyword>
<comment type="caution">
    <text evidence="1">The sequence shown here is derived from an EMBL/GenBank/DDBJ whole genome shotgun (WGS) entry which is preliminary data.</text>
</comment>
<dbReference type="InterPro" id="IPR047114">
    <property type="entry name" value="YciF"/>
</dbReference>
<reference evidence="1 2" key="1">
    <citation type="submission" date="2024-12" db="EMBL/GenBank/DDBJ databases">
        <authorList>
            <person name="Hu S."/>
        </authorList>
    </citation>
    <scope>NUCLEOTIDE SEQUENCE [LARGE SCALE GENOMIC DNA]</scope>
    <source>
        <strain evidence="1 2">THG-T11</strain>
    </source>
</reference>
<dbReference type="RefSeq" id="WP_138724311.1">
    <property type="nucleotide sequence ID" value="NZ_SSHJ02000008.1"/>
</dbReference>
<dbReference type="EMBL" id="SSHJ02000008">
    <property type="protein sequence ID" value="MFN0257239.1"/>
    <property type="molecule type" value="Genomic_DNA"/>
</dbReference>
<evidence type="ECO:0000313" key="2">
    <source>
        <dbReference type="Proteomes" id="UP001517247"/>
    </source>
</evidence>
<sequence>MVNTIESNASKKKTLNKGDFKSLVEGLQQVYGAEKQWSTVLPILQLAVGCEDLLETLNKFEKEEKEHIHRLESIFYALDVPVEEVQNKDVEVLIDECYDIIDVTPRNSFIRDAGLIVGMQQLQQYQITAHTSLLAQALECNEEKVVNLLRVIIHNKQQEEDQLAMAGTSQMLDEIT</sequence>
<accession>A0ABW9JAW8</accession>
<dbReference type="PANTHER" id="PTHR30565">
    <property type="entry name" value="PROTEIN YCIF"/>
    <property type="match status" value="1"/>
</dbReference>
<dbReference type="InterPro" id="IPR010287">
    <property type="entry name" value="DUF892_YciF-like"/>
</dbReference>
<dbReference type="SUPFAM" id="SSF47240">
    <property type="entry name" value="Ferritin-like"/>
    <property type="match status" value="1"/>
</dbReference>
<dbReference type="PANTHER" id="PTHR30565:SF9">
    <property type="entry name" value="PROTEIN YCIF"/>
    <property type="match status" value="1"/>
</dbReference>
<dbReference type="Pfam" id="PF05974">
    <property type="entry name" value="DUF892"/>
    <property type="match status" value="1"/>
</dbReference>
<dbReference type="InterPro" id="IPR012347">
    <property type="entry name" value="Ferritin-like"/>
</dbReference>
<dbReference type="Proteomes" id="UP001517247">
    <property type="component" value="Unassembled WGS sequence"/>
</dbReference>
<protein>
    <submittedName>
        <fullName evidence="1">DUF892 family protein</fullName>
    </submittedName>
</protein>
<evidence type="ECO:0000313" key="1">
    <source>
        <dbReference type="EMBL" id="MFN0257239.1"/>
    </source>
</evidence>
<gene>
    <name evidence="1" type="ORF">E6A44_016730</name>
</gene>